<dbReference type="RefSeq" id="WP_109202033.1">
    <property type="nucleotide sequence ID" value="NZ_QEWS01000008.1"/>
</dbReference>
<dbReference type="InterPro" id="IPR036388">
    <property type="entry name" value="WH-like_DNA-bd_sf"/>
</dbReference>
<evidence type="ECO:0000313" key="9">
    <source>
        <dbReference type="Proteomes" id="UP000245217"/>
    </source>
</evidence>
<dbReference type="GO" id="GO:0000976">
    <property type="term" value="F:transcription cis-regulatory region binding"/>
    <property type="evidence" value="ECO:0007669"/>
    <property type="project" value="TreeGrafter"/>
</dbReference>
<reference evidence="8 9" key="2">
    <citation type="submission" date="2018-05" db="EMBL/GenBank/DDBJ databases">
        <title>Ignatzschineria dubaiensis sp. nov., isolated from necrotic foot tissues of dromedaries (Camelus dromedarius) and associated maggots in Dubai, United Arab Emirates.</title>
        <authorList>
            <person name="Tsang C.C."/>
            <person name="Tang J.Y.M."/>
            <person name="Fong J.Y.H."/>
            <person name="Kinne J."/>
            <person name="Lee H.H."/>
            <person name="Joseph M."/>
            <person name="Jose S."/>
            <person name="Schuster R.K."/>
            <person name="Tang Y."/>
            <person name="Sivakumar S."/>
            <person name="Chen J.H.K."/>
            <person name="Teng J.L.L."/>
            <person name="Lau S.K.P."/>
            <person name="Wernery U."/>
            <person name="Woo P.C.Y."/>
        </authorList>
    </citation>
    <scope>NUCLEOTIDE SEQUENCE [LARGE SCALE GENOMIC DNA]</scope>
    <source>
        <strain evidence="8">UAE-HKU57</strain>
        <strain evidence="9">UAE-HKU58</strain>
    </source>
</reference>
<accession>A0A2U2AL90</accession>
<sequence length="224" mass="25648">MKLLIVEDDPLLKQGLERALLKEDYVVDSAETLKEARAFLAVEESHYSAILLDLGLPDGDGLTLLSDLRQRENQLPILIITARDTVDDRVIGLDAGADDYLLKPFALAELYARLRAIIRRHCGVANNQLEIADFQLDLTQKEIRLKGDILDLTVREYLILSRLLLKYGQVVAREFLQQDLYSWQDQLGSNTLEVYIHRLRQKVGRERIETVRGFGYQLIDETRG</sequence>
<dbReference type="OrthoDB" id="9802426at2"/>
<dbReference type="SMART" id="SM00448">
    <property type="entry name" value="REC"/>
    <property type="match status" value="1"/>
</dbReference>
<feature type="domain" description="Response regulatory" evidence="4">
    <location>
        <begin position="2"/>
        <end position="118"/>
    </location>
</feature>
<dbReference type="PANTHER" id="PTHR48111:SF75">
    <property type="entry name" value="TRANSCRIPTIONAL REGULATORY PROTEIN BASR"/>
    <property type="match status" value="1"/>
</dbReference>
<dbReference type="EMBL" id="QEWW01000006">
    <property type="protein sequence ID" value="PWD83983.1"/>
    <property type="molecule type" value="Genomic_DNA"/>
</dbReference>
<dbReference type="PROSITE" id="PS50110">
    <property type="entry name" value="RESPONSE_REGULATORY"/>
    <property type="match status" value="1"/>
</dbReference>
<dbReference type="SMART" id="SM00862">
    <property type="entry name" value="Trans_reg_C"/>
    <property type="match status" value="1"/>
</dbReference>
<keyword evidence="9" id="KW-1185">Reference proteome</keyword>
<dbReference type="GO" id="GO:0006355">
    <property type="term" value="P:regulation of DNA-templated transcription"/>
    <property type="evidence" value="ECO:0007669"/>
    <property type="project" value="InterPro"/>
</dbReference>
<reference evidence="6" key="1">
    <citation type="journal article" date="2018" name="Genome Announc.">
        <title>Ignatzschineria cameli sp. nov., isolated from necrotic foot tissue of dromedaries (Camelus dromedarius) and associated maggots (Wohlfahrtia species) in Dubai.</title>
        <authorList>
            <person name="Tsang C.C."/>
            <person name="Tang J.Y."/>
            <person name="Fong J.Y."/>
            <person name="Kinne J."/>
            <person name="Lee H.H."/>
            <person name="Joseph M."/>
            <person name="Jose S."/>
            <person name="Schuster R.K."/>
            <person name="Tang Y."/>
            <person name="Sivakumar S."/>
            <person name="Chen J.H."/>
            <person name="Teng J.L."/>
            <person name="Lau S.K."/>
            <person name="Wernery U."/>
            <person name="Woo P.C."/>
        </authorList>
    </citation>
    <scope>NUCLEOTIDE SEQUENCE</scope>
    <source>
        <strain evidence="6">UAE-HKU57</strain>
        <strain evidence="7">UAE-HKU58</strain>
    </source>
</reference>
<feature type="modified residue" description="4-aspartylphosphate" evidence="2">
    <location>
        <position position="53"/>
    </location>
</feature>
<dbReference type="Pfam" id="PF00072">
    <property type="entry name" value="Response_reg"/>
    <property type="match status" value="1"/>
</dbReference>
<feature type="DNA-binding region" description="OmpR/PhoB-type" evidence="3">
    <location>
        <begin position="126"/>
        <end position="220"/>
    </location>
</feature>
<dbReference type="CDD" id="cd17624">
    <property type="entry name" value="REC_OmpR_PmrA-like"/>
    <property type="match status" value="1"/>
</dbReference>
<dbReference type="InterPro" id="IPR001789">
    <property type="entry name" value="Sig_transdc_resp-reg_receiver"/>
</dbReference>
<evidence type="ECO:0000256" key="1">
    <source>
        <dbReference type="ARBA" id="ARBA00023125"/>
    </source>
</evidence>
<dbReference type="SUPFAM" id="SSF46894">
    <property type="entry name" value="C-terminal effector domain of the bipartite response regulators"/>
    <property type="match status" value="1"/>
</dbReference>
<evidence type="ECO:0000256" key="2">
    <source>
        <dbReference type="PROSITE-ProRule" id="PRU00169"/>
    </source>
</evidence>
<evidence type="ECO:0000313" key="6">
    <source>
        <dbReference type="EMBL" id="PWD83983.1"/>
    </source>
</evidence>
<name>A0A2U2AL90_9GAMM</name>
<dbReference type="GO" id="GO:0000156">
    <property type="term" value="F:phosphorelay response regulator activity"/>
    <property type="evidence" value="ECO:0007669"/>
    <property type="project" value="TreeGrafter"/>
</dbReference>
<dbReference type="EMBL" id="QEWV01000007">
    <property type="protein sequence ID" value="PWD90791.1"/>
    <property type="molecule type" value="Genomic_DNA"/>
</dbReference>
<keyword evidence="2" id="KW-0597">Phosphoprotein</keyword>
<dbReference type="InterPro" id="IPR016032">
    <property type="entry name" value="Sig_transdc_resp-reg_C-effctor"/>
</dbReference>
<dbReference type="Gene3D" id="1.10.10.10">
    <property type="entry name" value="Winged helix-like DNA-binding domain superfamily/Winged helix DNA-binding domain"/>
    <property type="match status" value="1"/>
</dbReference>
<dbReference type="InterPro" id="IPR001867">
    <property type="entry name" value="OmpR/PhoB-type_DNA-bd"/>
</dbReference>
<dbReference type="PANTHER" id="PTHR48111">
    <property type="entry name" value="REGULATOR OF RPOS"/>
    <property type="match status" value="1"/>
</dbReference>
<dbReference type="Gene3D" id="6.10.250.690">
    <property type="match status" value="1"/>
</dbReference>
<dbReference type="Pfam" id="PF00486">
    <property type="entry name" value="Trans_reg_C"/>
    <property type="match status" value="1"/>
</dbReference>
<feature type="domain" description="OmpR/PhoB-type" evidence="5">
    <location>
        <begin position="126"/>
        <end position="220"/>
    </location>
</feature>
<evidence type="ECO:0000259" key="4">
    <source>
        <dbReference type="PROSITE" id="PS50110"/>
    </source>
</evidence>
<dbReference type="PROSITE" id="PS51755">
    <property type="entry name" value="OMPR_PHOB"/>
    <property type="match status" value="1"/>
</dbReference>
<protein>
    <submittedName>
        <fullName evidence="6">Two-component system response regulator BasR</fullName>
    </submittedName>
</protein>
<evidence type="ECO:0000256" key="3">
    <source>
        <dbReference type="PROSITE-ProRule" id="PRU01091"/>
    </source>
</evidence>
<dbReference type="CDD" id="cd00383">
    <property type="entry name" value="trans_reg_C"/>
    <property type="match status" value="1"/>
</dbReference>
<dbReference type="InterPro" id="IPR039420">
    <property type="entry name" value="WalR-like"/>
</dbReference>
<proteinExistence type="predicted"/>
<dbReference type="GO" id="GO:0005829">
    <property type="term" value="C:cytosol"/>
    <property type="evidence" value="ECO:0007669"/>
    <property type="project" value="TreeGrafter"/>
</dbReference>
<dbReference type="AlphaFoldDB" id="A0A2U2AL90"/>
<dbReference type="Proteomes" id="UP000245217">
    <property type="component" value="Unassembled WGS sequence"/>
</dbReference>
<dbReference type="Gene3D" id="3.40.50.2300">
    <property type="match status" value="1"/>
</dbReference>
<keyword evidence="1 3" id="KW-0238">DNA-binding</keyword>
<comment type="caution">
    <text evidence="6">The sequence shown here is derived from an EMBL/GenBank/DDBJ whole genome shotgun (WGS) entry which is preliminary data.</text>
</comment>
<evidence type="ECO:0000259" key="5">
    <source>
        <dbReference type="PROSITE" id="PS51755"/>
    </source>
</evidence>
<dbReference type="InterPro" id="IPR011006">
    <property type="entry name" value="CheY-like_superfamily"/>
</dbReference>
<dbReference type="SUPFAM" id="SSF52172">
    <property type="entry name" value="CheY-like"/>
    <property type="match status" value="1"/>
</dbReference>
<evidence type="ECO:0000313" key="7">
    <source>
        <dbReference type="EMBL" id="PWD90791.1"/>
    </source>
</evidence>
<organism evidence="6 8">
    <name type="scientific">Ignatzschineria cameli</name>
    <dbReference type="NCBI Taxonomy" id="2182793"/>
    <lineage>
        <taxon>Bacteria</taxon>
        <taxon>Pseudomonadati</taxon>
        <taxon>Pseudomonadota</taxon>
        <taxon>Gammaproteobacteria</taxon>
        <taxon>Cardiobacteriales</taxon>
        <taxon>Ignatzschineriaceae</taxon>
        <taxon>Ignatzschineria</taxon>
    </lineage>
</organism>
<evidence type="ECO:0000313" key="8">
    <source>
        <dbReference type="Proteomes" id="UP000245059"/>
    </source>
</evidence>
<dbReference type="Proteomes" id="UP000245059">
    <property type="component" value="Unassembled WGS sequence"/>
</dbReference>
<gene>
    <name evidence="6" type="ORF">DC077_08195</name>
    <name evidence="7" type="ORF">DC078_07970</name>
</gene>
<dbReference type="GO" id="GO:0032993">
    <property type="term" value="C:protein-DNA complex"/>
    <property type="evidence" value="ECO:0007669"/>
    <property type="project" value="TreeGrafter"/>
</dbReference>